<feature type="transmembrane region" description="Helical" evidence="5">
    <location>
        <begin position="21"/>
        <end position="44"/>
    </location>
</feature>
<dbReference type="AlphaFoldDB" id="A0A6U2C440"/>
<evidence type="ECO:0000256" key="4">
    <source>
        <dbReference type="ARBA" id="ARBA00023136"/>
    </source>
</evidence>
<gene>
    <name evidence="8" type="ORF">HAND00432_LOCUS34160</name>
    <name evidence="7" type="ORF">HAND1043_LOCUS7382</name>
</gene>
<evidence type="ECO:0000313" key="8">
    <source>
        <dbReference type="EMBL" id="CAD8983150.1"/>
    </source>
</evidence>
<evidence type="ECO:0000256" key="3">
    <source>
        <dbReference type="ARBA" id="ARBA00022989"/>
    </source>
</evidence>
<dbReference type="GO" id="GO:0016020">
    <property type="term" value="C:membrane"/>
    <property type="evidence" value="ECO:0007669"/>
    <property type="project" value="UniProtKB-SubCell"/>
</dbReference>
<dbReference type="Pfam" id="PF04116">
    <property type="entry name" value="FA_hydroxylase"/>
    <property type="match status" value="1"/>
</dbReference>
<dbReference type="InterPro" id="IPR050307">
    <property type="entry name" value="Sterol_Desaturase_Related"/>
</dbReference>
<dbReference type="EMBL" id="HBFX01056777">
    <property type="protein sequence ID" value="CAD8983150.1"/>
    <property type="molecule type" value="Transcribed_RNA"/>
</dbReference>
<dbReference type="InterPro" id="IPR006694">
    <property type="entry name" value="Fatty_acid_hydroxylase"/>
</dbReference>
<name>A0A6U2C440_HEMAN</name>
<dbReference type="GO" id="GO:0016491">
    <property type="term" value="F:oxidoreductase activity"/>
    <property type="evidence" value="ECO:0007669"/>
    <property type="project" value="InterPro"/>
</dbReference>
<keyword evidence="4 5" id="KW-0472">Membrane</keyword>
<accession>A0A6U2C440</accession>
<reference evidence="7" key="1">
    <citation type="submission" date="2021-01" db="EMBL/GenBank/DDBJ databases">
        <authorList>
            <person name="Corre E."/>
            <person name="Pelletier E."/>
            <person name="Niang G."/>
            <person name="Scheremetjew M."/>
            <person name="Finn R."/>
            <person name="Kale V."/>
            <person name="Holt S."/>
            <person name="Cochrane G."/>
            <person name="Meng A."/>
            <person name="Brown T."/>
            <person name="Cohen L."/>
        </authorList>
    </citation>
    <scope>NUCLEOTIDE SEQUENCE</scope>
    <source>
        <strain evidence="7">CCMP441</strain>
        <strain evidence="8">CCMP644</strain>
    </source>
</reference>
<evidence type="ECO:0000256" key="1">
    <source>
        <dbReference type="ARBA" id="ARBA00004370"/>
    </source>
</evidence>
<proteinExistence type="predicted"/>
<dbReference type="EMBL" id="HBFK01012308">
    <property type="protein sequence ID" value="CAD8740890.1"/>
    <property type="molecule type" value="Transcribed_RNA"/>
</dbReference>
<evidence type="ECO:0000313" key="7">
    <source>
        <dbReference type="EMBL" id="CAD8740890.1"/>
    </source>
</evidence>
<sequence>MPHTTAAPSTAPAVQGGWPDPTGLCCGIFAVICGQCLVIAYHFWHVHNANAKRIQKPKGKEPPPDTRKTFWQDCLVHLSQPEGFILLGGYLVGTWMFNLLPATYYTWDGGVNLLHVFMQLACQDCIQTVMHMGEHKISPKLYQQSHKPHHRFLDPKVFDAFNGSVADTVCMILIPLYVTANVVHCNVWSYMAFGATYSSWLTLIHSEITHPWDPLFRRLGLGTAGDHHVHHRCFVYNYGHLFMWWDMLAGTYRSPMDVDSFNKDI</sequence>
<evidence type="ECO:0000256" key="5">
    <source>
        <dbReference type="SAM" id="Phobius"/>
    </source>
</evidence>
<evidence type="ECO:0000256" key="2">
    <source>
        <dbReference type="ARBA" id="ARBA00022692"/>
    </source>
</evidence>
<keyword evidence="2 5" id="KW-0812">Transmembrane</keyword>
<dbReference type="GO" id="GO:0005506">
    <property type="term" value="F:iron ion binding"/>
    <property type="evidence" value="ECO:0007669"/>
    <property type="project" value="InterPro"/>
</dbReference>
<comment type="subcellular location">
    <subcellularLocation>
        <location evidence="1">Membrane</location>
    </subcellularLocation>
</comment>
<keyword evidence="3 5" id="KW-1133">Transmembrane helix</keyword>
<feature type="domain" description="Fatty acid hydroxylase" evidence="6">
    <location>
        <begin position="119"/>
        <end position="251"/>
    </location>
</feature>
<dbReference type="PANTHER" id="PTHR11863">
    <property type="entry name" value="STEROL DESATURASE"/>
    <property type="match status" value="1"/>
</dbReference>
<dbReference type="GO" id="GO:0008610">
    <property type="term" value="P:lipid biosynthetic process"/>
    <property type="evidence" value="ECO:0007669"/>
    <property type="project" value="InterPro"/>
</dbReference>
<organism evidence="7">
    <name type="scientific">Hemiselmis andersenii</name>
    <name type="common">Cryptophyte alga</name>
    <dbReference type="NCBI Taxonomy" id="464988"/>
    <lineage>
        <taxon>Eukaryota</taxon>
        <taxon>Cryptophyceae</taxon>
        <taxon>Cryptomonadales</taxon>
        <taxon>Hemiselmidaceae</taxon>
        <taxon>Hemiselmis</taxon>
    </lineage>
</organism>
<evidence type="ECO:0000259" key="6">
    <source>
        <dbReference type="Pfam" id="PF04116"/>
    </source>
</evidence>
<protein>
    <recommendedName>
        <fullName evidence="6">Fatty acid hydroxylase domain-containing protein</fullName>
    </recommendedName>
</protein>